<evidence type="ECO:0000256" key="1">
    <source>
        <dbReference type="ARBA" id="ARBA00023125"/>
    </source>
</evidence>
<dbReference type="PRINTS" id="PR00040">
    <property type="entry name" value="HTHMERR"/>
</dbReference>
<dbReference type="PROSITE" id="PS00552">
    <property type="entry name" value="HTH_MERR_1"/>
    <property type="match status" value="1"/>
</dbReference>
<evidence type="ECO:0000313" key="3">
    <source>
        <dbReference type="EMBL" id="OOV85703.1"/>
    </source>
</evidence>
<keyword evidence="4" id="KW-1185">Reference proteome</keyword>
<dbReference type="InterPro" id="IPR009061">
    <property type="entry name" value="DNA-bd_dom_put_sf"/>
</dbReference>
<dbReference type="Pfam" id="PF13411">
    <property type="entry name" value="MerR_1"/>
    <property type="match status" value="1"/>
</dbReference>
<organism evidence="3 4">
    <name type="scientific">Acinetobacter amyesii</name>
    <dbReference type="NCBI Taxonomy" id="2942470"/>
    <lineage>
        <taxon>Bacteria</taxon>
        <taxon>Pseudomonadati</taxon>
        <taxon>Pseudomonadota</taxon>
        <taxon>Gammaproteobacteria</taxon>
        <taxon>Moraxellales</taxon>
        <taxon>Moraxellaceae</taxon>
        <taxon>Acinetobacter</taxon>
    </lineage>
</organism>
<feature type="domain" description="HTH merR-type" evidence="2">
    <location>
        <begin position="1"/>
        <end position="68"/>
    </location>
</feature>
<dbReference type="PANTHER" id="PTHR30204:SF92">
    <property type="entry name" value="HTH-TYPE TRANSCRIPTIONAL REGULATOR ZNTR"/>
    <property type="match status" value="1"/>
</dbReference>
<evidence type="ECO:0000313" key="4">
    <source>
        <dbReference type="Proteomes" id="UP000191160"/>
    </source>
</evidence>
<dbReference type="SMART" id="SM00422">
    <property type="entry name" value="HTH_MERR"/>
    <property type="match status" value="1"/>
</dbReference>
<dbReference type="GO" id="GO:0003700">
    <property type="term" value="F:DNA-binding transcription factor activity"/>
    <property type="evidence" value="ECO:0007669"/>
    <property type="project" value="InterPro"/>
</dbReference>
<sequence length="122" mass="14087">MQIGQLAKKSGISIRMLRYYEDQGLIVPMRSESGYRIYNAKDEERVRRIRVLTKAGLNLQAISLLLPCISVEQLDVDPCEQVIDSLKNELDNINKKIENLQISQQYLSDYLNILQQKKSMLS</sequence>
<dbReference type="GO" id="GO:0003677">
    <property type="term" value="F:DNA binding"/>
    <property type="evidence" value="ECO:0007669"/>
    <property type="project" value="UniProtKB-KW"/>
</dbReference>
<keyword evidence="1" id="KW-0238">DNA-binding</keyword>
<comment type="caution">
    <text evidence="3">The sequence shown here is derived from an EMBL/GenBank/DDBJ whole genome shotgun (WGS) entry which is preliminary data.</text>
</comment>
<dbReference type="RefSeq" id="WP_078189175.1">
    <property type="nucleotide sequence ID" value="NZ_JAMCOZ010000015.1"/>
</dbReference>
<dbReference type="PROSITE" id="PS50937">
    <property type="entry name" value="HTH_MERR_2"/>
    <property type="match status" value="1"/>
</dbReference>
<dbReference type="InterPro" id="IPR047057">
    <property type="entry name" value="MerR_fam"/>
</dbReference>
<dbReference type="Proteomes" id="UP000191160">
    <property type="component" value="Unassembled WGS sequence"/>
</dbReference>
<gene>
    <name evidence="3" type="ORF">B1202_03480</name>
</gene>
<evidence type="ECO:0000259" key="2">
    <source>
        <dbReference type="PROSITE" id="PS50937"/>
    </source>
</evidence>
<dbReference type="InterPro" id="IPR000551">
    <property type="entry name" value="MerR-type_HTH_dom"/>
</dbReference>
<dbReference type="EMBL" id="MVKX01000001">
    <property type="protein sequence ID" value="OOV85703.1"/>
    <property type="molecule type" value="Genomic_DNA"/>
</dbReference>
<accession>A0A1T1H781</accession>
<protein>
    <recommendedName>
        <fullName evidence="2">HTH merR-type domain-containing protein</fullName>
    </recommendedName>
</protein>
<dbReference type="AlphaFoldDB" id="A0A1T1H781"/>
<dbReference type="PANTHER" id="PTHR30204">
    <property type="entry name" value="REDOX-CYCLING DRUG-SENSING TRANSCRIPTIONAL ACTIVATOR SOXR"/>
    <property type="match status" value="1"/>
</dbReference>
<dbReference type="Gene3D" id="1.10.1660.10">
    <property type="match status" value="1"/>
</dbReference>
<reference evidence="3 4" key="1">
    <citation type="submission" date="2017-02" db="EMBL/GenBank/DDBJ databases">
        <title>Acinetobacter sp. ANC 4945, whole genome shotgun sequencing project.</title>
        <authorList>
            <person name="Radolfova-Krizova L."/>
            <person name="Al Atrouni A."/>
            <person name="Nemec A."/>
        </authorList>
    </citation>
    <scope>NUCLEOTIDE SEQUENCE [LARGE SCALE GENOMIC DNA]</scope>
    <source>
        <strain evidence="3 4">ANC 4945</strain>
    </source>
</reference>
<proteinExistence type="predicted"/>
<name>A0A1T1H781_9GAMM</name>
<dbReference type="SUPFAM" id="SSF46955">
    <property type="entry name" value="Putative DNA-binding domain"/>
    <property type="match status" value="1"/>
</dbReference>